<accession>A0A0G0AW40</accession>
<dbReference type="AlphaFoldDB" id="A0A0G0AW40"/>
<comment type="caution">
    <text evidence="2">The sequence shown here is derived from an EMBL/GenBank/DDBJ whole genome shotgun (WGS) entry which is preliminary data.</text>
</comment>
<keyword evidence="1" id="KW-0812">Transmembrane</keyword>
<organism evidence="2 3">
    <name type="scientific">Candidatus Roizmanbacteria bacterium GW2011_GWC2_34_23</name>
    <dbReference type="NCBI Taxonomy" id="1618484"/>
    <lineage>
        <taxon>Bacteria</taxon>
        <taxon>Candidatus Roizmaniibacteriota</taxon>
    </lineage>
</organism>
<reference evidence="2 3" key="1">
    <citation type="journal article" date="2015" name="Nature">
        <title>rRNA introns, odd ribosomes, and small enigmatic genomes across a large radiation of phyla.</title>
        <authorList>
            <person name="Brown C.T."/>
            <person name="Hug L.A."/>
            <person name="Thomas B.C."/>
            <person name="Sharon I."/>
            <person name="Castelle C.J."/>
            <person name="Singh A."/>
            <person name="Wilkins M.J."/>
            <person name="Williams K.H."/>
            <person name="Banfield J.F."/>
        </authorList>
    </citation>
    <scope>NUCLEOTIDE SEQUENCE [LARGE SCALE GENOMIC DNA]</scope>
</reference>
<evidence type="ECO:0000256" key="1">
    <source>
        <dbReference type="SAM" id="Phobius"/>
    </source>
</evidence>
<sequence>MIVFLLQIIAIYIISRLILKELFLFLRKFFETDFPVFILVSFIFLPGTIIHETAHFITALFLILPVKSMSVFPKWDNNEIKLGEVLFVKKDFLRAILVGIAPIFFGIGILFSLFYFHIYPANNIGLNILYSYLIFSISANMFSSKQDLKDLLLIIPVVVLLIIIFYVFDIKINMNSINAIMNQINLYIFFVLIIDIVLFGVLKLLNRFIKK</sequence>
<dbReference type="Proteomes" id="UP000034004">
    <property type="component" value="Unassembled WGS sequence"/>
</dbReference>
<protein>
    <submittedName>
        <fullName evidence="2">Uncharacterized protein</fullName>
    </submittedName>
</protein>
<keyword evidence="1" id="KW-0472">Membrane</keyword>
<evidence type="ECO:0000313" key="3">
    <source>
        <dbReference type="Proteomes" id="UP000034004"/>
    </source>
</evidence>
<proteinExistence type="predicted"/>
<keyword evidence="1" id="KW-1133">Transmembrane helix</keyword>
<evidence type="ECO:0000313" key="2">
    <source>
        <dbReference type="EMBL" id="KKP61458.1"/>
    </source>
</evidence>
<feature type="transmembrane region" description="Helical" evidence="1">
    <location>
        <begin position="151"/>
        <end position="172"/>
    </location>
</feature>
<feature type="transmembrane region" description="Helical" evidence="1">
    <location>
        <begin position="124"/>
        <end position="142"/>
    </location>
</feature>
<gene>
    <name evidence="2" type="ORF">UR56_C0013G0038</name>
</gene>
<feature type="transmembrane region" description="Helical" evidence="1">
    <location>
        <begin position="6"/>
        <end position="26"/>
    </location>
</feature>
<dbReference type="STRING" id="1618484.UR56_C0013G0038"/>
<name>A0A0G0AW40_9BACT</name>
<feature type="transmembrane region" description="Helical" evidence="1">
    <location>
        <begin position="184"/>
        <end position="205"/>
    </location>
</feature>
<feature type="transmembrane region" description="Helical" evidence="1">
    <location>
        <begin position="96"/>
        <end position="118"/>
    </location>
</feature>
<dbReference type="EMBL" id="LBPR01000013">
    <property type="protein sequence ID" value="KKP61458.1"/>
    <property type="molecule type" value="Genomic_DNA"/>
</dbReference>